<proteinExistence type="predicted"/>
<dbReference type="EMBL" id="BLPG01000001">
    <property type="protein sequence ID" value="GFJ86415.1"/>
    <property type="molecule type" value="Genomic_DNA"/>
</dbReference>
<reference evidence="2 3" key="2">
    <citation type="submission" date="2020-03" db="EMBL/GenBank/DDBJ databases">
        <authorList>
            <person name="Ichikawa N."/>
            <person name="Kimura A."/>
            <person name="Kitahashi Y."/>
            <person name="Uohara A."/>
        </authorList>
    </citation>
    <scope>NUCLEOTIDE SEQUENCE [LARGE SCALE GENOMIC DNA]</scope>
    <source>
        <strain evidence="2 3">NBRC 108638</strain>
    </source>
</reference>
<evidence type="ECO:0000313" key="2">
    <source>
        <dbReference type="EMBL" id="GFJ86415.1"/>
    </source>
</evidence>
<evidence type="ECO:0000259" key="1">
    <source>
        <dbReference type="Pfam" id="PF03992"/>
    </source>
</evidence>
<gene>
    <name evidence="2" type="ORF">Prum_000570</name>
</gene>
<accession>A0A6V8L103</accession>
<dbReference type="InterPro" id="IPR007138">
    <property type="entry name" value="ABM_dom"/>
</dbReference>
<protein>
    <recommendedName>
        <fullName evidence="1">ABM domain-containing protein</fullName>
    </recommendedName>
</protein>
<evidence type="ECO:0000313" key="3">
    <source>
        <dbReference type="Proteomes" id="UP000482960"/>
    </source>
</evidence>
<name>A0A6V8L103_9ACTN</name>
<dbReference type="Pfam" id="PF03992">
    <property type="entry name" value="ABM"/>
    <property type="match status" value="1"/>
</dbReference>
<feature type="domain" description="ABM" evidence="1">
    <location>
        <begin position="2"/>
        <end position="42"/>
    </location>
</feature>
<comment type="caution">
    <text evidence="2">The sequence shown here is derived from an EMBL/GenBank/DDBJ whole genome shotgun (WGS) entry which is preliminary data.</text>
</comment>
<organism evidence="2 3">
    <name type="scientific">Phytohabitans rumicis</name>
    <dbReference type="NCBI Taxonomy" id="1076125"/>
    <lineage>
        <taxon>Bacteria</taxon>
        <taxon>Bacillati</taxon>
        <taxon>Actinomycetota</taxon>
        <taxon>Actinomycetes</taxon>
        <taxon>Micromonosporales</taxon>
        <taxon>Micromonosporaceae</taxon>
    </lineage>
</organism>
<dbReference type="Gene3D" id="3.30.70.100">
    <property type="match status" value="1"/>
</dbReference>
<sequence length="84" mass="9389">MLRFDVIQEHGDVAHVVLVEVYRDADAAAAHKQTAHYATWRDTVAPMMAEPRRSATFAAVFPHDSERWATRTTPKAVPESDLDG</sequence>
<keyword evidence="3" id="KW-1185">Reference proteome</keyword>
<dbReference type="Proteomes" id="UP000482960">
    <property type="component" value="Unassembled WGS sequence"/>
</dbReference>
<dbReference type="InterPro" id="IPR011008">
    <property type="entry name" value="Dimeric_a/b-barrel"/>
</dbReference>
<dbReference type="SUPFAM" id="SSF54909">
    <property type="entry name" value="Dimeric alpha+beta barrel"/>
    <property type="match status" value="1"/>
</dbReference>
<reference evidence="2 3" key="1">
    <citation type="submission" date="2020-03" db="EMBL/GenBank/DDBJ databases">
        <title>Whole genome shotgun sequence of Phytohabitans rumicis NBRC 108638.</title>
        <authorList>
            <person name="Komaki H."/>
            <person name="Tamura T."/>
        </authorList>
    </citation>
    <scope>NUCLEOTIDE SEQUENCE [LARGE SCALE GENOMIC DNA]</scope>
    <source>
        <strain evidence="2 3">NBRC 108638</strain>
    </source>
</reference>
<dbReference type="AlphaFoldDB" id="A0A6V8L103"/>